<evidence type="ECO:0000256" key="2">
    <source>
        <dbReference type="SAM" id="Phobius"/>
    </source>
</evidence>
<dbReference type="Proteomes" id="UP000518752">
    <property type="component" value="Unassembled WGS sequence"/>
</dbReference>
<organism evidence="3 4">
    <name type="scientific">Collybiopsis confluens</name>
    <dbReference type="NCBI Taxonomy" id="2823264"/>
    <lineage>
        <taxon>Eukaryota</taxon>
        <taxon>Fungi</taxon>
        <taxon>Dikarya</taxon>
        <taxon>Basidiomycota</taxon>
        <taxon>Agaricomycotina</taxon>
        <taxon>Agaricomycetes</taxon>
        <taxon>Agaricomycetidae</taxon>
        <taxon>Agaricales</taxon>
        <taxon>Marasmiineae</taxon>
        <taxon>Omphalotaceae</taxon>
        <taxon>Collybiopsis</taxon>
    </lineage>
</organism>
<keyword evidence="2" id="KW-0472">Membrane</keyword>
<protein>
    <submittedName>
        <fullName evidence="3">Uncharacterized protein</fullName>
    </submittedName>
</protein>
<evidence type="ECO:0000256" key="1">
    <source>
        <dbReference type="SAM" id="MobiDB-lite"/>
    </source>
</evidence>
<feature type="transmembrane region" description="Helical" evidence="2">
    <location>
        <begin position="108"/>
        <end position="130"/>
    </location>
</feature>
<accession>A0A8H5MGS6</accession>
<gene>
    <name evidence="3" type="ORF">D9757_001198</name>
</gene>
<proteinExistence type="predicted"/>
<name>A0A8H5MGS6_9AGAR</name>
<dbReference type="AlphaFoldDB" id="A0A8H5MGS6"/>
<dbReference type="OrthoDB" id="3259540at2759"/>
<dbReference type="EMBL" id="JAACJN010000003">
    <property type="protein sequence ID" value="KAF5393186.1"/>
    <property type="molecule type" value="Genomic_DNA"/>
</dbReference>
<keyword evidence="4" id="KW-1185">Reference proteome</keyword>
<keyword evidence="2" id="KW-1133">Transmembrane helix</keyword>
<evidence type="ECO:0000313" key="3">
    <source>
        <dbReference type="EMBL" id="KAF5393186.1"/>
    </source>
</evidence>
<reference evidence="3 4" key="1">
    <citation type="journal article" date="2020" name="ISME J.">
        <title>Uncovering the hidden diversity of litter-decomposition mechanisms in mushroom-forming fungi.</title>
        <authorList>
            <person name="Floudas D."/>
            <person name="Bentzer J."/>
            <person name="Ahren D."/>
            <person name="Johansson T."/>
            <person name="Persson P."/>
            <person name="Tunlid A."/>
        </authorList>
    </citation>
    <scope>NUCLEOTIDE SEQUENCE [LARGE SCALE GENOMIC DNA]</scope>
    <source>
        <strain evidence="3 4">CBS 406.79</strain>
    </source>
</reference>
<comment type="caution">
    <text evidence="3">The sequence shown here is derived from an EMBL/GenBank/DDBJ whole genome shotgun (WGS) entry which is preliminary data.</text>
</comment>
<feature type="region of interest" description="Disordered" evidence="1">
    <location>
        <begin position="1"/>
        <end position="25"/>
    </location>
</feature>
<sequence>MDPSTGFSHPRGKTPPPAYTPPSLAAGPSASTHLLGGAINPGSGSDPYNPYTNVNYNPWANVPTSLHPGPLSNSGPTPASALQIPYAYYDPRSAHSIAEADARAKARFWLTLFWVVGTWFMILMLCNWIQLEHSEWIEYVAEMWHRWVKHGWL</sequence>
<keyword evidence="2" id="KW-0812">Transmembrane</keyword>
<evidence type="ECO:0000313" key="4">
    <source>
        <dbReference type="Proteomes" id="UP000518752"/>
    </source>
</evidence>